<gene>
    <name evidence="1" type="ORF">INT45_000423</name>
</gene>
<evidence type="ECO:0000313" key="1">
    <source>
        <dbReference type="EMBL" id="KAG2218125.1"/>
    </source>
</evidence>
<comment type="caution">
    <text evidence="1">The sequence shown here is derived from an EMBL/GenBank/DDBJ whole genome shotgun (WGS) entry which is preliminary data.</text>
</comment>
<proteinExistence type="predicted"/>
<dbReference type="EMBL" id="JAEPRB010000250">
    <property type="protein sequence ID" value="KAG2218125.1"/>
    <property type="molecule type" value="Genomic_DNA"/>
</dbReference>
<reference evidence="1 2" key="1">
    <citation type="submission" date="2020-12" db="EMBL/GenBank/DDBJ databases">
        <title>Metabolic potential, ecology and presence of endohyphal bacteria is reflected in genomic diversity of Mucoromycotina.</title>
        <authorList>
            <person name="Muszewska A."/>
            <person name="Okrasinska A."/>
            <person name="Steczkiewicz K."/>
            <person name="Drgas O."/>
            <person name="Orlowska M."/>
            <person name="Perlinska-Lenart U."/>
            <person name="Aleksandrzak-Piekarczyk T."/>
            <person name="Szatraj K."/>
            <person name="Zielenkiewicz U."/>
            <person name="Pilsyk S."/>
            <person name="Malc E."/>
            <person name="Mieczkowski P."/>
            <person name="Kruszewska J.S."/>
            <person name="Biernat P."/>
            <person name="Pawlowska J."/>
        </authorList>
    </citation>
    <scope>NUCLEOTIDE SEQUENCE [LARGE SCALE GENOMIC DNA]</scope>
    <source>
        <strain evidence="1 2">CBS 142.35</strain>
    </source>
</reference>
<organism evidence="1 2">
    <name type="scientific">Circinella minor</name>
    <dbReference type="NCBI Taxonomy" id="1195481"/>
    <lineage>
        <taxon>Eukaryota</taxon>
        <taxon>Fungi</taxon>
        <taxon>Fungi incertae sedis</taxon>
        <taxon>Mucoromycota</taxon>
        <taxon>Mucoromycotina</taxon>
        <taxon>Mucoromycetes</taxon>
        <taxon>Mucorales</taxon>
        <taxon>Lichtheimiaceae</taxon>
        <taxon>Circinella</taxon>
    </lineage>
</organism>
<dbReference type="AlphaFoldDB" id="A0A8H7RWI7"/>
<accession>A0A8H7RWI7</accession>
<name>A0A8H7RWI7_9FUNG</name>
<sequence>MEDKYLMKPPTPSGASLSASALSTSIIAALSSSSLSSSRTSAALSSSSVEDKLNFYTSTYISDELP</sequence>
<protein>
    <submittedName>
        <fullName evidence="1">Uncharacterized protein</fullName>
    </submittedName>
</protein>
<evidence type="ECO:0000313" key="2">
    <source>
        <dbReference type="Proteomes" id="UP000646827"/>
    </source>
</evidence>
<dbReference type="Proteomes" id="UP000646827">
    <property type="component" value="Unassembled WGS sequence"/>
</dbReference>
<keyword evidence="2" id="KW-1185">Reference proteome</keyword>